<dbReference type="SUPFAM" id="SSF56281">
    <property type="entry name" value="Metallo-hydrolase/oxidoreductase"/>
    <property type="match status" value="1"/>
</dbReference>
<evidence type="ECO:0000259" key="5">
    <source>
        <dbReference type="SMART" id="SM00849"/>
    </source>
</evidence>
<name>A0A101FZ34_9CHLR</name>
<dbReference type="PANTHER" id="PTHR46233:SF3">
    <property type="entry name" value="HYDROXYACYLGLUTATHIONE HYDROLASE GLOC"/>
    <property type="match status" value="1"/>
</dbReference>
<protein>
    <recommendedName>
        <fullName evidence="5">Metallo-beta-lactamase domain-containing protein</fullName>
    </recommendedName>
</protein>
<reference evidence="6 7" key="1">
    <citation type="journal article" date="2015" name="MBio">
        <title>Genome-Resolved Metagenomic Analysis Reveals Roles for Candidate Phyla and Other Microbial Community Members in Biogeochemical Transformations in Oil Reservoirs.</title>
        <authorList>
            <person name="Hu P."/>
            <person name="Tom L."/>
            <person name="Singh A."/>
            <person name="Thomas B.C."/>
            <person name="Baker B.J."/>
            <person name="Piceno Y.M."/>
            <person name="Andersen G.L."/>
            <person name="Banfield J.F."/>
        </authorList>
    </citation>
    <scope>NUCLEOTIDE SEQUENCE [LARGE SCALE GENOMIC DNA]</scope>
    <source>
        <strain evidence="6">46_16</strain>
    </source>
</reference>
<dbReference type="InterPro" id="IPR051453">
    <property type="entry name" value="MBL_Glyoxalase_II"/>
</dbReference>
<dbReference type="Proteomes" id="UP000064249">
    <property type="component" value="Unassembled WGS sequence"/>
</dbReference>
<dbReference type="GO" id="GO:0046872">
    <property type="term" value="F:metal ion binding"/>
    <property type="evidence" value="ECO:0007669"/>
    <property type="project" value="UniProtKB-KW"/>
</dbReference>
<keyword evidence="3" id="KW-0378">Hydrolase</keyword>
<dbReference type="AlphaFoldDB" id="A0A101FZ34"/>
<dbReference type="GO" id="GO:0016787">
    <property type="term" value="F:hydrolase activity"/>
    <property type="evidence" value="ECO:0007669"/>
    <property type="project" value="UniProtKB-KW"/>
</dbReference>
<comment type="cofactor">
    <cofactor evidence="1">
        <name>Zn(2+)</name>
        <dbReference type="ChEBI" id="CHEBI:29105"/>
    </cofactor>
</comment>
<dbReference type="PANTHER" id="PTHR46233">
    <property type="entry name" value="HYDROXYACYLGLUTATHIONE HYDROLASE GLOC"/>
    <property type="match status" value="1"/>
</dbReference>
<dbReference type="InterPro" id="IPR036866">
    <property type="entry name" value="RibonucZ/Hydroxyglut_hydro"/>
</dbReference>
<feature type="domain" description="Metallo-beta-lactamase" evidence="5">
    <location>
        <begin position="22"/>
        <end position="202"/>
    </location>
</feature>
<evidence type="ECO:0000256" key="3">
    <source>
        <dbReference type="ARBA" id="ARBA00022801"/>
    </source>
</evidence>
<evidence type="ECO:0000256" key="1">
    <source>
        <dbReference type="ARBA" id="ARBA00001947"/>
    </source>
</evidence>
<keyword evidence="2" id="KW-0479">Metal-binding</keyword>
<comment type="caution">
    <text evidence="6">The sequence shown here is derived from an EMBL/GenBank/DDBJ whole genome shotgun (WGS) entry which is preliminary data.</text>
</comment>
<keyword evidence="4" id="KW-0862">Zinc</keyword>
<dbReference type="Gene3D" id="3.60.15.10">
    <property type="entry name" value="Ribonuclease Z/Hydroxyacylglutathione hydrolase-like"/>
    <property type="match status" value="1"/>
</dbReference>
<dbReference type="Pfam" id="PF00753">
    <property type="entry name" value="Lactamase_B"/>
    <property type="match status" value="1"/>
</dbReference>
<evidence type="ECO:0000313" key="6">
    <source>
        <dbReference type="EMBL" id="KUK47044.1"/>
    </source>
</evidence>
<organism evidence="6 7">
    <name type="scientific">Anaerolinea thermophila</name>
    <dbReference type="NCBI Taxonomy" id="167964"/>
    <lineage>
        <taxon>Bacteria</taxon>
        <taxon>Bacillati</taxon>
        <taxon>Chloroflexota</taxon>
        <taxon>Anaerolineae</taxon>
        <taxon>Anaerolineales</taxon>
        <taxon>Anaerolineaceae</taxon>
        <taxon>Anaerolinea</taxon>
    </lineage>
</organism>
<gene>
    <name evidence="6" type="ORF">XD73_0113</name>
</gene>
<accession>A0A101FZ34</accession>
<dbReference type="SMART" id="SM00849">
    <property type="entry name" value="Lactamase_B"/>
    <property type="match status" value="1"/>
</dbReference>
<evidence type="ECO:0000256" key="2">
    <source>
        <dbReference type="ARBA" id="ARBA00022723"/>
    </source>
</evidence>
<proteinExistence type="predicted"/>
<evidence type="ECO:0000313" key="7">
    <source>
        <dbReference type="Proteomes" id="UP000064249"/>
    </source>
</evidence>
<sequence length="219" mass="24529">MDRQPAMQTYNTIQTFTIGQIENNTYLLMKPDSRKAVVIDPAAGISEVIDSMHTQNLELESIWVTHAHFDHIAGVYSLLSEFGSHIPIFLHPDDLPLWNSGGGAREFGFEFDPKAQPTRFFFHGQHIPFGDSAIEVRHTPGHTPGHVLLYWQASRTAFCGDLIFYHSIGRTDMAYCDSAALRNSIREQVLTLPDATALFCGHGPVTSVSEERKNNPFLD</sequence>
<dbReference type="InterPro" id="IPR001279">
    <property type="entry name" value="Metallo-B-lactamas"/>
</dbReference>
<dbReference type="EMBL" id="LGFU01000002">
    <property type="protein sequence ID" value="KUK47044.1"/>
    <property type="molecule type" value="Genomic_DNA"/>
</dbReference>
<evidence type="ECO:0000256" key="4">
    <source>
        <dbReference type="ARBA" id="ARBA00022833"/>
    </source>
</evidence>